<dbReference type="EMBL" id="QGTL01000002">
    <property type="protein sequence ID" value="PWV78990.1"/>
    <property type="molecule type" value="Genomic_DNA"/>
</dbReference>
<dbReference type="GO" id="GO:0005975">
    <property type="term" value="P:carbohydrate metabolic process"/>
    <property type="evidence" value="ECO:0007669"/>
    <property type="project" value="InterPro"/>
</dbReference>
<sequence>MTGGSTAVSRLFGAALLALTLTACAAQTPQAIVEPPPAPPPSTPADPAAIAANELGFVPILMYHQITPDPTGEYDQTPAEFRDELDRLYREGYRPVTVAQYISGELDLPAGTHPVVLTFDDSTSSQLTFTAGGAPAPDSAAGILAEFGAQHPDFRPVATFYVNNEPFGGDPRALPWLAANGHEIGAHTAEHANLASLDAEGVQRQLVLNVRAITVAAPGVTVRTMALPLGIAPRDRDLARAGGWDGTGYRFDAVLLVGAEPAPAPYGSVDPGGVPRIRSGRGAVPFDSAYWLDWLAAHPEQRYTADGDPARVSFPRRLAAEVDARWADRANPY</sequence>
<evidence type="ECO:0000256" key="2">
    <source>
        <dbReference type="SAM" id="SignalP"/>
    </source>
</evidence>
<dbReference type="GO" id="GO:0016810">
    <property type="term" value="F:hydrolase activity, acting on carbon-nitrogen (but not peptide) bonds"/>
    <property type="evidence" value="ECO:0007669"/>
    <property type="project" value="InterPro"/>
</dbReference>
<feature type="domain" description="NodB homology" evidence="3">
    <location>
        <begin position="113"/>
        <end position="235"/>
    </location>
</feature>
<protein>
    <submittedName>
        <fullName evidence="4">Peptidoglycan/xylan/chitin deacetylase (PgdA/CDA1 family)</fullName>
    </submittedName>
</protein>
<evidence type="ECO:0000256" key="1">
    <source>
        <dbReference type="ARBA" id="ARBA00022729"/>
    </source>
</evidence>
<keyword evidence="1 2" id="KW-0732">Signal</keyword>
<dbReference type="PANTHER" id="PTHR34216:SF11">
    <property type="entry name" value="CHITOOLIGOSACCHARIDE DEACETYLASE"/>
    <property type="match status" value="1"/>
</dbReference>
<comment type="caution">
    <text evidence="4">The sequence shown here is derived from an EMBL/GenBank/DDBJ whole genome shotgun (WGS) entry which is preliminary data.</text>
</comment>
<gene>
    <name evidence="4" type="ORF">DFR69_10248</name>
</gene>
<dbReference type="RefSeq" id="WP_110036199.1">
    <property type="nucleotide sequence ID" value="NZ_QGTL01000002.1"/>
</dbReference>
<dbReference type="InterPro" id="IPR002509">
    <property type="entry name" value="NODB_dom"/>
</dbReference>
<dbReference type="SUPFAM" id="SSF88713">
    <property type="entry name" value="Glycoside hydrolase/deacetylase"/>
    <property type="match status" value="1"/>
</dbReference>
<reference evidence="4 5" key="1">
    <citation type="submission" date="2018-05" db="EMBL/GenBank/DDBJ databases">
        <title>Genomic Encyclopedia of Type Strains, Phase IV (KMG-IV): sequencing the most valuable type-strain genomes for metagenomic binning, comparative biology and taxonomic classification.</title>
        <authorList>
            <person name="Goeker M."/>
        </authorList>
    </citation>
    <scope>NUCLEOTIDE SEQUENCE [LARGE SCALE GENOMIC DNA]</scope>
    <source>
        <strain evidence="4 5">DSM 44717</strain>
    </source>
</reference>
<evidence type="ECO:0000259" key="3">
    <source>
        <dbReference type="Pfam" id="PF01522"/>
    </source>
</evidence>
<proteinExistence type="predicted"/>
<keyword evidence="5" id="KW-1185">Reference proteome</keyword>
<dbReference type="AlphaFoldDB" id="A0A317NUI5"/>
<dbReference type="PANTHER" id="PTHR34216">
    <property type="match status" value="1"/>
</dbReference>
<accession>A0A317NUI5</accession>
<dbReference type="InterPro" id="IPR011330">
    <property type="entry name" value="Glyco_hydro/deAcase_b/a-brl"/>
</dbReference>
<dbReference type="InterPro" id="IPR051398">
    <property type="entry name" value="Polysacch_Deacetylase"/>
</dbReference>
<name>A0A317NUI5_9NOCA</name>
<organism evidence="4 5">
    <name type="scientific">Nocardia neocaledoniensis</name>
    <dbReference type="NCBI Taxonomy" id="236511"/>
    <lineage>
        <taxon>Bacteria</taxon>
        <taxon>Bacillati</taxon>
        <taxon>Actinomycetota</taxon>
        <taxon>Actinomycetes</taxon>
        <taxon>Mycobacteriales</taxon>
        <taxon>Nocardiaceae</taxon>
        <taxon>Nocardia</taxon>
    </lineage>
</organism>
<feature type="signal peptide" evidence="2">
    <location>
        <begin position="1"/>
        <end position="25"/>
    </location>
</feature>
<dbReference type="Pfam" id="PF01522">
    <property type="entry name" value="Polysacc_deac_1"/>
    <property type="match status" value="1"/>
</dbReference>
<dbReference type="Gene3D" id="3.20.20.370">
    <property type="entry name" value="Glycoside hydrolase/deacetylase"/>
    <property type="match status" value="1"/>
</dbReference>
<evidence type="ECO:0000313" key="5">
    <source>
        <dbReference type="Proteomes" id="UP000246410"/>
    </source>
</evidence>
<feature type="chain" id="PRO_5016260907" evidence="2">
    <location>
        <begin position="26"/>
        <end position="333"/>
    </location>
</feature>
<evidence type="ECO:0000313" key="4">
    <source>
        <dbReference type="EMBL" id="PWV78990.1"/>
    </source>
</evidence>
<dbReference type="Proteomes" id="UP000246410">
    <property type="component" value="Unassembled WGS sequence"/>
</dbReference>